<evidence type="ECO:0000313" key="2">
    <source>
        <dbReference type="EMBL" id="TYA71676.1"/>
    </source>
</evidence>
<comment type="caution">
    <text evidence="2">The sequence shown here is derived from an EMBL/GenBank/DDBJ whole genome shotgun (WGS) entry which is preliminary data.</text>
</comment>
<evidence type="ECO:0000313" key="3">
    <source>
        <dbReference type="Proteomes" id="UP000323930"/>
    </source>
</evidence>
<dbReference type="RefSeq" id="WP_148544662.1">
    <property type="nucleotide sequence ID" value="NZ_VSDQ01000718.1"/>
</dbReference>
<feature type="compositionally biased region" description="Acidic residues" evidence="1">
    <location>
        <begin position="186"/>
        <end position="209"/>
    </location>
</feature>
<reference evidence="2 3" key="1">
    <citation type="submission" date="2019-08" db="EMBL/GenBank/DDBJ databases">
        <title>Seonamhaeicola sediminis sp. nov., isolated from marine sediment.</title>
        <authorList>
            <person name="Cao W.R."/>
        </authorList>
    </citation>
    <scope>NUCLEOTIDE SEQUENCE [LARGE SCALE GENOMIC DNA]</scope>
    <source>
        <strain evidence="2 3">B011</strain>
    </source>
</reference>
<dbReference type="AlphaFoldDB" id="A0A5D0HK42"/>
<dbReference type="EMBL" id="VSDQ01000718">
    <property type="protein sequence ID" value="TYA71676.1"/>
    <property type="molecule type" value="Genomic_DNA"/>
</dbReference>
<accession>A0A5D0HK42</accession>
<dbReference type="Proteomes" id="UP000323930">
    <property type="component" value="Unassembled WGS sequence"/>
</dbReference>
<gene>
    <name evidence="2" type="ORF">FUA24_19115</name>
</gene>
<sequence length="307" mass="33550">MRKFLLVLMSISLITINACDDGDIIDVNLDFDGDYEACNGVDGLTLFKIKEDPSESLSAFISGLTINELFEVGDNDTLKIDDRAIQFRYRTYNEASLGNIFCQDIPPNVDITSDEQSDGSKIDILTSVIYDDNDGIASIDEDRNNDGNLENDDTDGDGVPDYKDFDDDGDNVATKDENPDPNGDGNLDDAQDTDGDGTPDYLDNDDDGDGVLTRDEEKGTPKNNNPADDEETIVGGGLDYLNPNVTDVEAVATQYRTHTVSKTFFVRATIKDIDISTINQEVLNFGVLDSGFVPANLKSEELATTFN</sequence>
<evidence type="ECO:0000256" key="1">
    <source>
        <dbReference type="SAM" id="MobiDB-lite"/>
    </source>
</evidence>
<name>A0A5D0HK42_9FLAO</name>
<organism evidence="2 3">
    <name type="scientific">Seonamhaeicola marinus</name>
    <dbReference type="NCBI Taxonomy" id="1912246"/>
    <lineage>
        <taxon>Bacteria</taxon>
        <taxon>Pseudomonadati</taxon>
        <taxon>Bacteroidota</taxon>
        <taxon>Flavobacteriia</taxon>
        <taxon>Flavobacteriales</taxon>
        <taxon>Flavobacteriaceae</taxon>
    </lineage>
</organism>
<feature type="region of interest" description="Disordered" evidence="1">
    <location>
        <begin position="135"/>
        <end position="231"/>
    </location>
</feature>
<keyword evidence="3" id="KW-1185">Reference proteome</keyword>
<feature type="compositionally biased region" description="Acidic residues" evidence="1">
    <location>
        <begin position="149"/>
        <end position="170"/>
    </location>
</feature>
<protein>
    <submittedName>
        <fullName evidence="2">Uncharacterized protein</fullName>
    </submittedName>
</protein>
<proteinExistence type="predicted"/>
<dbReference type="OrthoDB" id="1159446at2"/>